<feature type="domain" description="CheC-like protein" evidence="3">
    <location>
        <begin position="105"/>
        <end position="142"/>
    </location>
</feature>
<accession>A0ABD4TJ57</accession>
<dbReference type="GO" id="GO:0006935">
    <property type="term" value="P:chemotaxis"/>
    <property type="evidence" value="ECO:0007669"/>
    <property type="project" value="UniProtKB-KW"/>
</dbReference>
<dbReference type="PANTHER" id="PTHR43693:SF1">
    <property type="entry name" value="PROTEIN PHOSPHATASE CHEZ"/>
    <property type="match status" value="1"/>
</dbReference>
<gene>
    <name evidence="4" type="ORF">FTO68_06980</name>
</gene>
<evidence type="ECO:0000259" key="3">
    <source>
        <dbReference type="Pfam" id="PF04509"/>
    </source>
</evidence>
<feature type="domain" description="CheC-like protein" evidence="3">
    <location>
        <begin position="7"/>
        <end position="44"/>
    </location>
</feature>
<keyword evidence="5" id="KW-1185">Reference proteome</keyword>
<dbReference type="CDD" id="cd17909">
    <property type="entry name" value="CheC_ClassI"/>
    <property type="match status" value="1"/>
</dbReference>
<dbReference type="InterPro" id="IPR050992">
    <property type="entry name" value="CheZ_family_phosphatases"/>
</dbReference>
<evidence type="ECO:0000256" key="2">
    <source>
        <dbReference type="ARBA" id="ARBA00022801"/>
    </source>
</evidence>
<dbReference type="InterPro" id="IPR028976">
    <property type="entry name" value="CheC-like_sf"/>
</dbReference>
<dbReference type="Pfam" id="PF04509">
    <property type="entry name" value="CheC"/>
    <property type="match status" value="2"/>
</dbReference>
<dbReference type="PANTHER" id="PTHR43693">
    <property type="entry name" value="PROTEIN PHOSPHATASE CHEZ"/>
    <property type="match status" value="1"/>
</dbReference>
<evidence type="ECO:0000313" key="5">
    <source>
        <dbReference type="Proteomes" id="UP001524383"/>
    </source>
</evidence>
<keyword evidence="1" id="KW-0145">Chemotaxis</keyword>
<dbReference type="Proteomes" id="UP001524383">
    <property type="component" value="Unassembled WGS sequence"/>
</dbReference>
<reference evidence="4 5" key="1">
    <citation type="submission" date="2019-08" db="EMBL/GenBank/DDBJ databases">
        <authorList>
            <person name="Chen S.-C."/>
            <person name="Lai M.-C."/>
            <person name="You Y.-T."/>
        </authorList>
    </citation>
    <scope>NUCLEOTIDE SEQUENCE [LARGE SCALE GENOMIC DNA]</scope>
    <source>
        <strain evidence="4 5">P2F9704a</strain>
    </source>
</reference>
<evidence type="ECO:0000313" key="4">
    <source>
        <dbReference type="EMBL" id="MCQ1538726.1"/>
    </source>
</evidence>
<organism evidence="4 5">
    <name type="scientific">Methanocalculus taiwanensis</name>
    <dbReference type="NCBI Taxonomy" id="106207"/>
    <lineage>
        <taxon>Archaea</taxon>
        <taxon>Methanobacteriati</taxon>
        <taxon>Methanobacteriota</taxon>
        <taxon>Stenosarchaea group</taxon>
        <taxon>Methanomicrobia</taxon>
        <taxon>Methanomicrobiales</taxon>
        <taxon>Methanocalculaceae</taxon>
        <taxon>Methanocalculus</taxon>
    </lineage>
</organism>
<dbReference type="AlphaFoldDB" id="A0ABD4TJ57"/>
<evidence type="ECO:0000256" key="1">
    <source>
        <dbReference type="ARBA" id="ARBA00022500"/>
    </source>
</evidence>
<sequence length="205" mass="22272">MTILTPIQADALNELGNIGSSHAANALSALLMHQIELTVPAVEIIDLADIHGCVTDDLFVTILFEMQGEIDHAGYIMFLLPLDSAIRMTNVLLGTTEEERELTEMDESTLQEIGNIMASAFLNASAELLSVVMIPSPPSLVIDMGHSAIEEILAELAVEVNEVIIFHTTLTCDQYSINGNLMMMPAIDTLSQILTIMDQMLNDTA</sequence>
<keyword evidence="2" id="KW-0378">Hydrolase</keyword>
<protein>
    <submittedName>
        <fullName evidence="4">Chemotaxis protein CheC</fullName>
    </submittedName>
</protein>
<dbReference type="Gene3D" id="3.40.1550.10">
    <property type="entry name" value="CheC-like"/>
    <property type="match status" value="1"/>
</dbReference>
<dbReference type="EMBL" id="VOTZ01000013">
    <property type="protein sequence ID" value="MCQ1538726.1"/>
    <property type="molecule type" value="Genomic_DNA"/>
</dbReference>
<dbReference type="SUPFAM" id="SSF103039">
    <property type="entry name" value="CheC-like"/>
    <property type="match status" value="1"/>
</dbReference>
<name>A0ABD4TJ57_9EURY</name>
<dbReference type="GO" id="GO:0016787">
    <property type="term" value="F:hydrolase activity"/>
    <property type="evidence" value="ECO:0007669"/>
    <property type="project" value="UniProtKB-KW"/>
</dbReference>
<dbReference type="InterPro" id="IPR007597">
    <property type="entry name" value="CheC"/>
</dbReference>
<proteinExistence type="predicted"/>
<comment type="caution">
    <text evidence="4">The sequence shown here is derived from an EMBL/GenBank/DDBJ whole genome shotgun (WGS) entry which is preliminary data.</text>
</comment>
<dbReference type="RefSeq" id="WP_255332678.1">
    <property type="nucleotide sequence ID" value="NZ_VOTZ01000013.1"/>
</dbReference>